<dbReference type="InterPro" id="IPR007815">
    <property type="entry name" value="Emycin_Estase"/>
</dbReference>
<dbReference type="Pfam" id="PF05139">
    <property type="entry name" value="Erythro_esteras"/>
    <property type="match status" value="1"/>
</dbReference>
<dbReference type="SUPFAM" id="SSF159501">
    <property type="entry name" value="EreA/ChaN-like"/>
    <property type="match status" value="1"/>
</dbReference>
<organism evidence="1 2">
    <name type="scientific">Nonomuraea africana</name>
    <dbReference type="NCBI Taxonomy" id="46171"/>
    <lineage>
        <taxon>Bacteria</taxon>
        <taxon>Bacillati</taxon>
        <taxon>Actinomycetota</taxon>
        <taxon>Actinomycetes</taxon>
        <taxon>Streptosporangiales</taxon>
        <taxon>Streptosporangiaceae</taxon>
        <taxon>Nonomuraea</taxon>
    </lineage>
</organism>
<name>A0ABR9KD22_9ACTN</name>
<dbReference type="EMBL" id="JADBEF010000001">
    <property type="protein sequence ID" value="MBE1559710.1"/>
    <property type="molecule type" value="Genomic_DNA"/>
</dbReference>
<accession>A0ABR9KD22</accession>
<evidence type="ECO:0000313" key="2">
    <source>
        <dbReference type="Proteomes" id="UP000661607"/>
    </source>
</evidence>
<protein>
    <submittedName>
        <fullName evidence="1">Erythromycin esterase-like protein</fullName>
    </submittedName>
</protein>
<dbReference type="RefSeq" id="WP_192774938.1">
    <property type="nucleotide sequence ID" value="NZ_BAAASY010000005.1"/>
</dbReference>
<proteinExistence type="predicted"/>
<dbReference type="Gene3D" id="3.40.1660.10">
    <property type="entry name" value="EreA-like (biosynthetic domain)"/>
    <property type="match status" value="1"/>
</dbReference>
<comment type="caution">
    <text evidence="1">The sequence shown here is derived from an EMBL/GenBank/DDBJ whole genome shotgun (WGS) entry which is preliminary data.</text>
</comment>
<evidence type="ECO:0000313" key="1">
    <source>
        <dbReference type="EMBL" id="MBE1559710.1"/>
    </source>
</evidence>
<sequence>MHLADRLGDGYLVIGTTSGTGQALNVAPDFFTGTLFTAMAAPEPGSLDALMDASHDGPFATDLRRLSPDDADAVRAASRQRAGNGAFYSGLNPLEAFDVVVHLPYVTAAEPDDAALAHAPGDVQEAFSQWKPE</sequence>
<reference evidence="1 2" key="1">
    <citation type="submission" date="2020-10" db="EMBL/GenBank/DDBJ databases">
        <title>Sequencing the genomes of 1000 actinobacteria strains.</title>
        <authorList>
            <person name="Klenk H.-P."/>
        </authorList>
    </citation>
    <scope>NUCLEOTIDE SEQUENCE [LARGE SCALE GENOMIC DNA]</scope>
    <source>
        <strain evidence="1 2">DSM 43748</strain>
    </source>
</reference>
<keyword evidence="2" id="KW-1185">Reference proteome</keyword>
<dbReference type="Proteomes" id="UP000661607">
    <property type="component" value="Unassembled WGS sequence"/>
</dbReference>
<gene>
    <name evidence="1" type="ORF">H4W81_002489</name>
</gene>